<dbReference type="CDD" id="cd00154">
    <property type="entry name" value="Rab"/>
    <property type="match status" value="1"/>
</dbReference>
<name>A0AAW2Z4A7_9EUKA</name>
<keyword evidence="1" id="KW-0547">Nucleotide-binding</keyword>
<dbReference type="Pfam" id="PF00071">
    <property type="entry name" value="Ras"/>
    <property type="match status" value="1"/>
</dbReference>
<accession>A0AAW2Z4A7</accession>
<gene>
    <name evidence="4" type="ORF">AKO1_004903</name>
</gene>
<dbReference type="NCBIfam" id="TIGR00231">
    <property type="entry name" value="small_GTP"/>
    <property type="match status" value="1"/>
</dbReference>
<dbReference type="InterPro" id="IPR001806">
    <property type="entry name" value="Small_GTPase"/>
</dbReference>
<dbReference type="GO" id="GO:0005525">
    <property type="term" value="F:GTP binding"/>
    <property type="evidence" value="ECO:0007669"/>
    <property type="project" value="UniProtKB-KW"/>
</dbReference>
<evidence type="ECO:0000313" key="5">
    <source>
        <dbReference type="Proteomes" id="UP001431209"/>
    </source>
</evidence>
<dbReference type="GO" id="GO:0003924">
    <property type="term" value="F:GTPase activity"/>
    <property type="evidence" value="ECO:0007669"/>
    <property type="project" value="InterPro"/>
</dbReference>
<dbReference type="Gene3D" id="3.40.50.300">
    <property type="entry name" value="P-loop containing nucleotide triphosphate hydrolases"/>
    <property type="match status" value="1"/>
</dbReference>
<dbReference type="FunFam" id="3.40.50.300:FF:001447">
    <property type="entry name" value="Ras-related protein Rab-1B"/>
    <property type="match status" value="1"/>
</dbReference>
<dbReference type="SMART" id="SM00173">
    <property type="entry name" value="RAS"/>
    <property type="match status" value="1"/>
</dbReference>
<dbReference type="SMART" id="SM00174">
    <property type="entry name" value="RHO"/>
    <property type="match status" value="1"/>
</dbReference>
<feature type="region of interest" description="Disordered" evidence="3">
    <location>
        <begin position="31"/>
        <end position="55"/>
    </location>
</feature>
<comment type="caution">
    <text evidence="4">The sequence shown here is derived from an EMBL/GenBank/DDBJ whole genome shotgun (WGS) entry which is preliminary data.</text>
</comment>
<organism evidence="4 5">
    <name type="scientific">Acrasis kona</name>
    <dbReference type="NCBI Taxonomy" id="1008807"/>
    <lineage>
        <taxon>Eukaryota</taxon>
        <taxon>Discoba</taxon>
        <taxon>Heterolobosea</taxon>
        <taxon>Tetramitia</taxon>
        <taxon>Eutetramitia</taxon>
        <taxon>Acrasidae</taxon>
        <taxon>Acrasis</taxon>
    </lineage>
</organism>
<dbReference type="EMBL" id="JAOPGA020001024">
    <property type="protein sequence ID" value="KAL0484144.1"/>
    <property type="molecule type" value="Genomic_DNA"/>
</dbReference>
<dbReference type="PANTHER" id="PTHR47977">
    <property type="entry name" value="RAS-RELATED PROTEIN RAB"/>
    <property type="match status" value="1"/>
</dbReference>
<dbReference type="InterPro" id="IPR005225">
    <property type="entry name" value="Small_GTP-bd"/>
</dbReference>
<dbReference type="PROSITE" id="PS51419">
    <property type="entry name" value="RAB"/>
    <property type="match status" value="1"/>
</dbReference>
<keyword evidence="2" id="KW-0342">GTP-binding</keyword>
<proteinExistence type="predicted"/>
<dbReference type="PROSITE" id="PS51421">
    <property type="entry name" value="RAS"/>
    <property type="match status" value="1"/>
</dbReference>
<dbReference type="PRINTS" id="PR00449">
    <property type="entry name" value="RASTRNSFRMNG"/>
</dbReference>
<dbReference type="SMART" id="SM00175">
    <property type="entry name" value="RAB"/>
    <property type="match status" value="1"/>
</dbReference>
<dbReference type="SMART" id="SM00177">
    <property type="entry name" value="ARF"/>
    <property type="match status" value="1"/>
</dbReference>
<reference evidence="4 5" key="1">
    <citation type="submission" date="2024-03" db="EMBL/GenBank/DDBJ databases">
        <title>The Acrasis kona genome and developmental transcriptomes reveal deep origins of eukaryotic multicellular pathways.</title>
        <authorList>
            <person name="Sheikh S."/>
            <person name="Fu C.-J."/>
            <person name="Brown M.W."/>
            <person name="Baldauf S.L."/>
        </authorList>
    </citation>
    <scope>NUCLEOTIDE SEQUENCE [LARGE SCALE GENOMIC DNA]</scope>
    <source>
        <strain evidence="4 5">ATCC MYA-3509</strain>
    </source>
</reference>
<evidence type="ECO:0000256" key="3">
    <source>
        <dbReference type="SAM" id="MobiDB-lite"/>
    </source>
</evidence>
<dbReference type="SUPFAM" id="SSF52540">
    <property type="entry name" value="P-loop containing nucleoside triphosphate hydrolases"/>
    <property type="match status" value="1"/>
</dbReference>
<evidence type="ECO:0000256" key="2">
    <source>
        <dbReference type="ARBA" id="ARBA00023134"/>
    </source>
</evidence>
<keyword evidence="5" id="KW-1185">Reference proteome</keyword>
<feature type="compositionally biased region" description="Low complexity" evidence="3">
    <location>
        <begin position="36"/>
        <end position="49"/>
    </location>
</feature>
<dbReference type="AlphaFoldDB" id="A0AAW2Z4A7"/>
<dbReference type="Proteomes" id="UP001431209">
    <property type="component" value="Unassembled WGS sequence"/>
</dbReference>
<evidence type="ECO:0000256" key="1">
    <source>
        <dbReference type="ARBA" id="ARBA00022741"/>
    </source>
</evidence>
<sequence length="229" mass="25493">MKAFLSLFSSSSSTSGDEFVEDYNDNFDPSKCDFGSPTTSDTTVEESSSNCHTTAQQPNELRRYKILVVGDSGVGKSSIISSFKSGDFNESTSPTIGVEFLEKTINTVDGSFNLKVIDSAGQNMFRAIVKPFFRDIQGVVIVYDITDQKTFDHVRDWIKLTNDYAPDDVKIVLAGNKKDLEEDREVTFVDATDFATKNNVIVAETTAKQANTIDKLFTDLVERIFKRLN</sequence>
<dbReference type="InterPro" id="IPR027417">
    <property type="entry name" value="P-loop_NTPase"/>
</dbReference>
<protein>
    <submittedName>
        <fullName evidence="4">Ras-related protein Rab</fullName>
    </submittedName>
</protein>
<dbReference type="InterPro" id="IPR050227">
    <property type="entry name" value="Rab"/>
</dbReference>
<evidence type="ECO:0000313" key="4">
    <source>
        <dbReference type="EMBL" id="KAL0484144.1"/>
    </source>
</evidence>